<dbReference type="KEGG" id="gba:J421_0949"/>
<name>W0RCG7_9BACT</name>
<dbReference type="InParanoid" id="W0RCG7"/>
<keyword evidence="2" id="KW-1003">Cell membrane</keyword>
<evidence type="ECO:0000259" key="8">
    <source>
        <dbReference type="Pfam" id="PF02687"/>
    </source>
</evidence>
<dbReference type="PANTHER" id="PTHR30572">
    <property type="entry name" value="MEMBRANE COMPONENT OF TRANSPORTER-RELATED"/>
    <property type="match status" value="1"/>
</dbReference>
<sequence>MSAFHGLAYRARILWRALFDRDAYRRELNAELQHHLDLDAMHHGRAAARARFGNPTRVRERLVDGTGVSAVDALRQDVRFAWRTLRASPGFALVAVLTLAIGIGANTAIFSAVNALLVRPLPFPAPRELMQVGTTAPAVGDRPARVDGIWSYPKFVVFRDAQTVFKDLAVWTEWQSTLRGEGEAERVKGEVVGARYLTTLGVHPALGRNFLPEEDRAPNGPRVAIISDALWSRRFNADPHVLGRTLDVDNEPFTIVGVLPRGFRGLSGTADLLMPTMAVDPSMVTEAWNHSFSLVARVKPGVSYAQVERVVAALGKRVDAAYPDPGNLGGHWGADVRPLDRTRVDPAVRRALLVLSGAVGLVLLIACANVANLLLVRATGRRREIAVRLALGAGRGRLVRQLVTESVLLAAVGGVASLLLAWVATRALSSIDPANAMRAGRLGGLGAVSFTSIRLDLPALAFTAGLVLLTGVLFGLVPALQSTRPSLTGALKDDGMRAGYGARAHAGRSALAVSEIALALVLLAGSGLMLKSLAKLLAVSPGVDPSHLLAMRLGSRAGMARDSLPAFYDVVLERLAAVPGVTGVALQDCPPLNGGCNGTAMVRRDRPEPAPGEGPDVGVHWISPSWPTVMRTPLVRGRLFDRGDRRGARKVVLVSETAARTFWPNEDPLGKPVSVGQGGFWKDTAYVVGVVGDVRYETLDAPPRPDVYLSYLQSPSRAMLYVRTAGDPLAVAGAVRRAVADVAPDAPVYEVRTLASRFGDALAFARMSAVLLALFAAVALALATIGVYGVISFAAAERTREMGIRVALGATRRDVAGLVFRQGLAIALAGGAIGVLGALAATRVLRSLLYDVAPSDPATFVGVGALLLATIALASWTPARRAARVPPAQVLRDG</sequence>
<dbReference type="Pfam" id="PF12704">
    <property type="entry name" value="MacB_PCD"/>
    <property type="match status" value="2"/>
</dbReference>
<accession>W0RCG7</accession>
<dbReference type="InterPro" id="IPR003838">
    <property type="entry name" value="ABC3_permease_C"/>
</dbReference>
<dbReference type="OrthoDB" id="1451596at2"/>
<dbReference type="PANTHER" id="PTHR30572:SF4">
    <property type="entry name" value="ABC TRANSPORTER PERMEASE YTRF"/>
    <property type="match status" value="1"/>
</dbReference>
<dbReference type="EMBL" id="CP007128">
    <property type="protein sequence ID" value="AHG88486.1"/>
    <property type="molecule type" value="Genomic_DNA"/>
</dbReference>
<comment type="subcellular location">
    <subcellularLocation>
        <location evidence="1">Cell membrane</location>
        <topology evidence="1">Multi-pass membrane protein</topology>
    </subcellularLocation>
</comment>
<evidence type="ECO:0000256" key="7">
    <source>
        <dbReference type="SAM" id="Phobius"/>
    </source>
</evidence>
<evidence type="ECO:0000256" key="6">
    <source>
        <dbReference type="ARBA" id="ARBA00038076"/>
    </source>
</evidence>
<evidence type="ECO:0000313" key="11">
    <source>
        <dbReference type="Proteomes" id="UP000019151"/>
    </source>
</evidence>
<feature type="domain" description="MacB-like periplasmic core" evidence="9">
    <location>
        <begin position="93"/>
        <end position="312"/>
    </location>
</feature>
<feature type="transmembrane region" description="Helical" evidence="7">
    <location>
        <begin position="857"/>
        <end position="876"/>
    </location>
</feature>
<gene>
    <name evidence="10" type="ORF">J421_0949</name>
</gene>
<feature type="domain" description="ABC3 transporter permease C-terminal" evidence="8">
    <location>
        <begin position="358"/>
        <end position="484"/>
    </location>
</feature>
<dbReference type="RefSeq" id="WP_025410022.1">
    <property type="nucleotide sequence ID" value="NZ_CP007128.1"/>
</dbReference>
<comment type="similarity">
    <text evidence="6">Belongs to the ABC-4 integral membrane protein family.</text>
</comment>
<dbReference type="HOGENOM" id="CLU_009433_1_0_0"/>
<dbReference type="NCBIfam" id="TIGR03434">
    <property type="entry name" value="ADOP"/>
    <property type="match status" value="1"/>
</dbReference>
<keyword evidence="11" id="KW-1185">Reference proteome</keyword>
<feature type="domain" description="MacB-like periplasmic core" evidence="9">
    <location>
        <begin position="546"/>
        <end position="725"/>
    </location>
</feature>
<evidence type="ECO:0000256" key="3">
    <source>
        <dbReference type="ARBA" id="ARBA00022692"/>
    </source>
</evidence>
<evidence type="ECO:0000256" key="4">
    <source>
        <dbReference type="ARBA" id="ARBA00022989"/>
    </source>
</evidence>
<feature type="transmembrane region" description="Helical" evidence="7">
    <location>
        <begin position="770"/>
        <end position="795"/>
    </location>
</feature>
<feature type="transmembrane region" description="Helical" evidence="7">
    <location>
        <begin position="510"/>
        <end position="530"/>
    </location>
</feature>
<feature type="transmembrane region" description="Helical" evidence="7">
    <location>
        <begin position="351"/>
        <end position="375"/>
    </location>
</feature>
<dbReference type="eggNOG" id="COG0577">
    <property type="taxonomic scope" value="Bacteria"/>
</dbReference>
<evidence type="ECO:0000313" key="10">
    <source>
        <dbReference type="EMBL" id="AHG88486.1"/>
    </source>
</evidence>
<evidence type="ECO:0000259" key="9">
    <source>
        <dbReference type="Pfam" id="PF12704"/>
    </source>
</evidence>
<feature type="transmembrane region" description="Helical" evidence="7">
    <location>
        <begin position="407"/>
        <end position="425"/>
    </location>
</feature>
<keyword evidence="5 7" id="KW-0472">Membrane</keyword>
<dbReference type="AlphaFoldDB" id="W0RCG7"/>
<evidence type="ECO:0000256" key="1">
    <source>
        <dbReference type="ARBA" id="ARBA00004651"/>
    </source>
</evidence>
<organism evidence="10 11">
    <name type="scientific">Gemmatirosa kalamazoonensis</name>
    <dbReference type="NCBI Taxonomy" id="861299"/>
    <lineage>
        <taxon>Bacteria</taxon>
        <taxon>Pseudomonadati</taxon>
        <taxon>Gemmatimonadota</taxon>
        <taxon>Gemmatimonadia</taxon>
        <taxon>Gemmatimonadales</taxon>
        <taxon>Gemmatimonadaceae</taxon>
        <taxon>Gemmatirosa</taxon>
    </lineage>
</organism>
<dbReference type="STRING" id="861299.J421_0949"/>
<dbReference type="InterPro" id="IPR017800">
    <property type="entry name" value="ADOP"/>
</dbReference>
<feature type="transmembrane region" description="Helical" evidence="7">
    <location>
        <begin position="823"/>
        <end position="845"/>
    </location>
</feature>
<proteinExistence type="inferred from homology"/>
<keyword evidence="4 7" id="KW-1133">Transmembrane helix</keyword>
<dbReference type="InterPro" id="IPR025857">
    <property type="entry name" value="MacB_PCD"/>
</dbReference>
<feature type="transmembrane region" description="Helical" evidence="7">
    <location>
        <begin position="91"/>
        <end position="117"/>
    </location>
</feature>
<dbReference type="InterPro" id="IPR050250">
    <property type="entry name" value="Macrolide_Exporter_MacB"/>
</dbReference>
<dbReference type="GO" id="GO:0005886">
    <property type="term" value="C:plasma membrane"/>
    <property type="evidence" value="ECO:0007669"/>
    <property type="project" value="UniProtKB-SubCell"/>
</dbReference>
<dbReference type="GO" id="GO:0022857">
    <property type="term" value="F:transmembrane transporter activity"/>
    <property type="evidence" value="ECO:0007669"/>
    <property type="project" value="TreeGrafter"/>
</dbReference>
<feature type="domain" description="ABC3 transporter permease C-terminal" evidence="8">
    <location>
        <begin position="774"/>
        <end position="887"/>
    </location>
</feature>
<dbReference type="Pfam" id="PF02687">
    <property type="entry name" value="FtsX"/>
    <property type="match status" value="2"/>
</dbReference>
<evidence type="ECO:0000256" key="5">
    <source>
        <dbReference type="ARBA" id="ARBA00023136"/>
    </source>
</evidence>
<reference evidence="10 11" key="1">
    <citation type="journal article" date="2014" name="Genome Announc.">
        <title>Genome Sequence and Methylome of Soil Bacterium Gemmatirosa kalamazoonensis KBS708T, a Member of the Rarely Cultivated Gemmatimonadetes Phylum.</title>
        <authorList>
            <person name="Debruyn J.M."/>
            <person name="Radosevich M."/>
            <person name="Wommack K.E."/>
            <person name="Polson S.W."/>
            <person name="Hauser L.J."/>
            <person name="Fawaz M.N."/>
            <person name="Korlach J."/>
            <person name="Tsai Y.C."/>
        </authorList>
    </citation>
    <scope>NUCLEOTIDE SEQUENCE [LARGE SCALE GENOMIC DNA]</scope>
    <source>
        <strain evidence="10 11">KBS708</strain>
    </source>
</reference>
<protein>
    <submittedName>
        <fullName evidence="10">Permease</fullName>
    </submittedName>
</protein>
<feature type="transmembrane region" description="Helical" evidence="7">
    <location>
        <begin position="459"/>
        <end position="480"/>
    </location>
</feature>
<dbReference type="Proteomes" id="UP000019151">
    <property type="component" value="Chromosome"/>
</dbReference>
<keyword evidence="3 7" id="KW-0812">Transmembrane</keyword>
<evidence type="ECO:0000256" key="2">
    <source>
        <dbReference type="ARBA" id="ARBA00022475"/>
    </source>
</evidence>